<dbReference type="PANTHER" id="PTHR33352">
    <property type="entry name" value="SLR1095 PROTEIN"/>
    <property type="match status" value="1"/>
</dbReference>
<evidence type="ECO:0000313" key="3">
    <source>
        <dbReference type="EMBL" id="KKI99019.1"/>
    </source>
</evidence>
<feature type="domain" description="Putative restriction endonuclease" evidence="2">
    <location>
        <begin position="26"/>
        <end position="173"/>
    </location>
</feature>
<feature type="compositionally biased region" description="Basic and acidic residues" evidence="1">
    <location>
        <begin position="222"/>
        <end position="277"/>
    </location>
</feature>
<dbReference type="InterPro" id="IPR011335">
    <property type="entry name" value="Restrct_endonuc-II-like"/>
</dbReference>
<name>A0A0M2PSB8_PROHO</name>
<dbReference type="SUPFAM" id="SSF52980">
    <property type="entry name" value="Restriction endonuclease-like"/>
    <property type="match status" value="1"/>
</dbReference>
<feature type="region of interest" description="Disordered" evidence="1">
    <location>
        <begin position="211"/>
        <end position="277"/>
    </location>
</feature>
<evidence type="ECO:0000259" key="2">
    <source>
        <dbReference type="Pfam" id="PF05685"/>
    </source>
</evidence>
<dbReference type="Pfam" id="PF05685">
    <property type="entry name" value="Uma2"/>
    <property type="match status" value="1"/>
</dbReference>
<dbReference type="RefSeq" id="WP_017712474.1">
    <property type="nucleotide sequence ID" value="NZ_KB235937.1"/>
</dbReference>
<dbReference type="PANTHER" id="PTHR33352:SF3">
    <property type="entry name" value="SLR1612 PROTEIN"/>
    <property type="match status" value="1"/>
</dbReference>
<dbReference type="STRING" id="317619.GCA_000332315_02034"/>
<dbReference type="CDD" id="cd06260">
    <property type="entry name" value="DUF820-like"/>
    <property type="match status" value="1"/>
</dbReference>
<dbReference type="eggNOG" id="COG4636">
    <property type="taxonomic scope" value="Bacteria"/>
</dbReference>
<evidence type="ECO:0000313" key="4">
    <source>
        <dbReference type="Proteomes" id="UP000034681"/>
    </source>
</evidence>
<evidence type="ECO:0000256" key="1">
    <source>
        <dbReference type="SAM" id="MobiDB-lite"/>
    </source>
</evidence>
<sequence>MLTAQQVHALMPDATELMSDEPEMESSLHYEQLALLVSCLEWLWRDHQDFFIGANLTVYYSREQLKNRDFRGPDFFLVKRTERKPRNSWVTWEEGGRYPSLIIELLSDSTAGVDRTTKKDLYQNHWQTREYFWFSPKTLEFCGFRLGSTGVYEAIVPTDQGWLWSQELDLYLGVRQGQLRYVDPQGQPVPTLQEFNRLEIQRAELECRRADAEAQRANTEAQRADTETQRADTETQRADTETQRADTETQRADTETQRAEAEARKAEAEAQRANEAEARAVAMEMEVQRLRAQLQGRD</sequence>
<dbReference type="Proteomes" id="UP000034681">
    <property type="component" value="Unassembled WGS sequence"/>
</dbReference>
<dbReference type="AlphaFoldDB" id="A0A0M2PSB8"/>
<dbReference type="InterPro" id="IPR008538">
    <property type="entry name" value="Uma2"/>
</dbReference>
<dbReference type="InterPro" id="IPR012296">
    <property type="entry name" value="Nuclease_put_TT1808"/>
</dbReference>
<dbReference type="Gene3D" id="3.90.1570.10">
    <property type="entry name" value="tt1808, chain A"/>
    <property type="match status" value="1"/>
</dbReference>
<comment type="caution">
    <text evidence="3">The sequence shown here is derived from an EMBL/GenBank/DDBJ whole genome shotgun (WGS) entry which is preliminary data.</text>
</comment>
<reference evidence="3" key="1">
    <citation type="submission" date="2012-04" db="EMBL/GenBank/DDBJ databases">
        <authorList>
            <person name="Borisov I.G."/>
            <person name="Ivanikova N.V."/>
            <person name="Pinevich A.V."/>
        </authorList>
    </citation>
    <scope>NUCLEOTIDE SEQUENCE</scope>
    <source>
        <strain evidence="3">CALU 1027</strain>
    </source>
</reference>
<dbReference type="EMBL" id="AJTX02000006">
    <property type="protein sequence ID" value="KKI99019.1"/>
    <property type="molecule type" value="Genomic_DNA"/>
</dbReference>
<protein>
    <recommendedName>
        <fullName evidence="2">Putative restriction endonuclease domain-containing protein</fullName>
    </recommendedName>
</protein>
<accession>A0A0M2PSB8</accession>
<dbReference type="OrthoDB" id="557157at2"/>
<proteinExistence type="predicted"/>
<keyword evidence="4" id="KW-1185">Reference proteome</keyword>
<gene>
    <name evidence="3" type="ORF">PROH_14525</name>
</gene>
<organism evidence="3 4">
    <name type="scientific">Prochlorothrix hollandica PCC 9006 = CALU 1027</name>
    <dbReference type="NCBI Taxonomy" id="317619"/>
    <lineage>
        <taxon>Bacteria</taxon>
        <taxon>Bacillati</taxon>
        <taxon>Cyanobacteriota</taxon>
        <taxon>Cyanophyceae</taxon>
        <taxon>Prochlorotrichales</taxon>
        <taxon>Prochlorotrichaceae</taxon>
        <taxon>Prochlorothrix</taxon>
    </lineage>
</organism>